<evidence type="ECO:0000313" key="6">
    <source>
        <dbReference type="EMBL" id="TCS85654.1"/>
    </source>
</evidence>
<gene>
    <name evidence="6" type="ORF">EDD80_11156</name>
</gene>
<evidence type="ECO:0000256" key="4">
    <source>
        <dbReference type="ARBA" id="ARBA00023163"/>
    </source>
</evidence>
<comment type="caution">
    <text evidence="6">The sequence shown here is derived from an EMBL/GenBank/DDBJ whole genome shotgun (WGS) entry which is preliminary data.</text>
</comment>
<keyword evidence="4" id="KW-0804">Transcription</keyword>
<dbReference type="GO" id="GO:0003700">
    <property type="term" value="F:DNA-binding transcription factor activity"/>
    <property type="evidence" value="ECO:0007669"/>
    <property type="project" value="TreeGrafter"/>
</dbReference>
<dbReference type="InterPro" id="IPR000843">
    <property type="entry name" value="HTH_LacI"/>
</dbReference>
<evidence type="ECO:0000313" key="7">
    <source>
        <dbReference type="Proteomes" id="UP000295807"/>
    </source>
</evidence>
<accession>A0A4R3KNB7</accession>
<dbReference type="GO" id="GO:0000976">
    <property type="term" value="F:transcription cis-regulatory region binding"/>
    <property type="evidence" value="ECO:0007669"/>
    <property type="project" value="TreeGrafter"/>
</dbReference>
<dbReference type="AlphaFoldDB" id="A0A4R3KNB7"/>
<dbReference type="Gene3D" id="1.10.260.40">
    <property type="entry name" value="lambda repressor-like DNA-binding domains"/>
    <property type="match status" value="1"/>
</dbReference>
<dbReference type="SUPFAM" id="SSF53822">
    <property type="entry name" value="Periplasmic binding protein-like I"/>
    <property type="match status" value="1"/>
</dbReference>
<dbReference type="CDD" id="cd01392">
    <property type="entry name" value="HTH_LacI"/>
    <property type="match status" value="1"/>
</dbReference>
<dbReference type="SMART" id="SM00354">
    <property type="entry name" value="HTH_LACI"/>
    <property type="match status" value="1"/>
</dbReference>
<organism evidence="6 7">
    <name type="scientific">Anseongella ginsenosidimutans</name>
    <dbReference type="NCBI Taxonomy" id="496056"/>
    <lineage>
        <taxon>Bacteria</taxon>
        <taxon>Pseudomonadati</taxon>
        <taxon>Bacteroidota</taxon>
        <taxon>Sphingobacteriia</taxon>
        <taxon>Sphingobacteriales</taxon>
        <taxon>Sphingobacteriaceae</taxon>
        <taxon>Anseongella</taxon>
    </lineage>
</organism>
<evidence type="ECO:0000256" key="3">
    <source>
        <dbReference type="ARBA" id="ARBA00023125"/>
    </source>
</evidence>
<evidence type="ECO:0000259" key="5">
    <source>
        <dbReference type="PROSITE" id="PS50932"/>
    </source>
</evidence>
<dbReference type="InterPro" id="IPR028082">
    <property type="entry name" value="Peripla_BP_I"/>
</dbReference>
<dbReference type="PROSITE" id="PS50932">
    <property type="entry name" value="HTH_LACI_2"/>
    <property type="match status" value="1"/>
</dbReference>
<evidence type="ECO:0000256" key="1">
    <source>
        <dbReference type="ARBA" id="ARBA00022491"/>
    </source>
</evidence>
<dbReference type="InterPro" id="IPR046335">
    <property type="entry name" value="LacI/GalR-like_sensor"/>
</dbReference>
<keyword evidence="3" id="KW-0238">DNA-binding</keyword>
<keyword evidence="2" id="KW-0805">Transcription regulation</keyword>
<dbReference type="PANTHER" id="PTHR30146">
    <property type="entry name" value="LACI-RELATED TRANSCRIPTIONAL REPRESSOR"/>
    <property type="match status" value="1"/>
</dbReference>
<dbReference type="SUPFAM" id="SSF47413">
    <property type="entry name" value="lambda repressor-like DNA-binding domains"/>
    <property type="match status" value="1"/>
</dbReference>
<proteinExistence type="predicted"/>
<dbReference type="Pfam" id="PF13377">
    <property type="entry name" value="Peripla_BP_3"/>
    <property type="match status" value="1"/>
</dbReference>
<evidence type="ECO:0000256" key="2">
    <source>
        <dbReference type="ARBA" id="ARBA00023015"/>
    </source>
</evidence>
<protein>
    <submittedName>
        <fullName evidence="6">LacI family transcriptional regulator</fullName>
    </submittedName>
</protein>
<name>A0A4R3KNB7_9SPHI</name>
<dbReference type="InterPro" id="IPR010982">
    <property type="entry name" value="Lambda_DNA-bd_dom_sf"/>
</dbReference>
<feature type="domain" description="HTH lacI-type" evidence="5">
    <location>
        <begin position="1"/>
        <end position="53"/>
    </location>
</feature>
<dbReference type="Proteomes" id="UP000295807">
    <property type="component" value="Unassembled WGS sequence"/>
</dbReference>
<dbReference type="EMBL" id="SMAD01000011">
    <property type="protein sequence ID" value="TCS85654.1"/>
    <property type="molecule type" value="Genomic_DNA"/>
</dbReference>
<keyword evidence="7" id="KW-1185">Reference proteome</keyword>
<dbReference type="Gene3D" id="3.40.50.2300">
    <property type="match status" value="2"/>
</dbReference>
<dbReference type="PANTHER" id="PTHR30146:SF148">
    <property type="entry name" value="HTH-TYPE TRANSCRIPTIONAL REPRESSOR PURR-RELATED"/>
    <property type="match status" value="1"/>
</dbReference>
<keyword evidence="1" id="KW-0678">Repressor</keyword>
<reference evidence="6 7" key="1">
    <citation type="submission" date="2019-03" db="EMBL/GenBank/DDBJ databases">
        <title>Genomic Encyclopedia of Type Strains, Phase IV (KMG-IV): sequencing the most valuable type-strain genomes for metagenomic binning, comparative biology and taxonomic classification.</title>
        <authorList>
            <person name="Goeker M."/>
        </authorList>
    </citation>
    <scope>NUCLEOTIDE SEQUENCE [LARGE SCALE GENOMIC DNA]</scope>
    <source>
        <strain evidence="6 7">DSM 21100</strain>
    </source>
</reference>
<dbReference type="Pfam" id="PF00356">
    <property type="entry name" value="LacI"/>
    <property type="match status" value="1"/>
</dbReference>
<sequence>MADRLGVSPTTVSFVLNGKQKEKRISEKVAKRIIAMAKKLKYEPNHMARGLRTGKTKTIGLIVEDISNHFFAHIAKVVEHRALLHGYRVLYCSTEDNIKKARELLQMLKYRQVDGFIITPTASLENEISMLLEEKRPVVLIDRYLPGLPVSYVIADNFTGSYQAVTHLIKQGYRKIGFITTTSGQMQMKSRFDGYQQSLHDRGIPYNEDLVLRIPFGGARSNAPRTIMEMLEKQAPEALFFATNYLGICGIEGIKKLGMRMPGNVAIASFDEHDLFRLHDPGITCIAQPIERIARKVVDILVSEMESESDRTTTQIMLPPKLVIRGSSAGRNNS</sequence>
<dbReference type="CDD" id="cd19977">
    <property type="entry name" value="PBP1_EndR-like"/>
    <property type="match status" value="1"/>
</dbReference>